<sequence length="462" mass="46727">MHAASEPGWRGILRGVHLPRASVLAAGVALHAVSLYLSATLLPAVVADVGGMPYYAWNTSLFVVASVLGAVVAVRLLARHGPRASCLRAAAVFAAGSALCALAPSMAVMLCGRVLQGLGGGLLLALPYALVRSVFPPPLWPRVMALFSGMWGVATVLGPLLGGLHARAGLWRLAFWMVVLGAAAFAAGAGLALPRATRAPMAIPSLPWRQLVLLLCAVLVASVAGVLPFPWSVPCLGLAAMLAWALVRTESSASRRLLPIGAFQLSGPLGALYAVSALFAVTVTCTEAFVPLFLQALHGQSPLAAGFGAALLSAGWTAAAMSGSGASPARRHRFLCIAPLLSALSMGALAMLMAWPTGGGVLALVCVALAAGGAAVGLVYPWLGAAVLREAPAGEQDLAASSLMTVQLCATAFGVAAAGLVMNLAAGTAGDAPDLAPAARWIFALAAIAPLASLPLHGRLRL</sequence>
<dbReference type="PANTHER" id="PTHR23501:SF154">
    <property type="entry name" value="MULTIDRUG-EFFLUX TRANSPORTER RV1634-RELATED"/>
    <property type="match status" value="1"/>
</dbReference>
<feature type="transmembrane region" description="Helical" evidence="5">
    <location>
        <begin position="334"/>
        <end position="355"/>
    </location>
</feature>
<evidence type="ECO:0000256" key="2">
    <source>
        <dbReference type="ARBA" id="ARBA00022692"/>
    </source>
</evidence>
<evidence type="ECO:0000256" key="1">
    <source>
        <dbReference type="ARBA" id="ARBA00004141"/>
    </source>
</evidence>
<keyword evidence="4 5" id="KW-0472">Membrane</keyword>
<feature type="transmembrane region" description="Helical" evidence="5">
    <location>
        <begin position="54"/>
        <end position="77"/>
    </location>
</feature>
<feature type="transmembrane region" description="Helical" evidence="5">
    <location>
        <begin position="438"/>
        <end position="456"/>
    </location>
</feature>
<feature type="transmembrane region" description="Helical" evidence="5">
    <location>
        <begin position="303"/>
        <end position="322"/>
    </location>
</feature>
<feature type="transmembrane region" description="Helical" evidence="5">
    <location>
        <begin position="270"/>
        <end position="297"/>
    </location>
</feature>
<dbReference type="AlphaFoldDB" id="A0A5C5TXB8"/>
<comment type="caution">
    <text evidence="7">The sequence shown here is derived from an EMBL/GenBank/DDBJ whole genome shotgun (WGS) entry which is preliminary data.</text>
</comment>
<dbReference type="GO" id="GO:0005886">
    <property type="term" value="C:plasma membrane"/>
    <property type="evidence" value="ECO:0007669"/>
    <property type="project" value="TreeGrafter"/>
</dbReference>
<dbReference type="PANTHER" id="PTHR23501">
    <property type="entry name" value="MAJOR FACILITATOR SUPERFAMILY"/>
    <property type="match status" value="1"/>
</dbReference>
<evidence type="ECO:0000259" key="6">
    <source>
        <dbReference type="PROSITE" id="PS50850"/>
    </source>
</evidence>
<dbReference type="InterPro" id="IPR036259">
    <property type="entry name" value="MFS_trans_sf"/>
</dbReference>
<dbReference type="Gene3D" id="1.20.1250.20">
    <property type="entry name" value="MFS general substrate transporter like domains"/>
    <property type="match status" value="1"/>
</dbReference>
<proteinExistence type="predicted"/>
<dbReference type="InterPro" id="IPR020846">
    <property type="entry name" value="MFS_dom"/>
</dbReference>
<feature type="transmembrane region" description="Helical" evidence="5">
    <location>
        <begin position="21"/>
        <end position="42"/>
    </location>
</feature>
<feature type="transmembrane region" description="Helical" evidence="5">
    <location>
        <begin position="206"/>
        <end position="225"/>
    </location>
</feature>
<dbReference type="SUPFAM" id="SSF103473">
    <property type="entry name" value="MFS general substrate transporter"/>
    <property type="match status" value="1"/>
</dbReference>
<evidence type="ECO:0000256" key="3">
    <source>
        <dbReference type="ARBA" id="ARBA00022989"/>
    </source>
</evidence>
<evidence type="ECO:0000256" key="5">
    <source>
        <dbReference type="SAM" id="Phobius"/>
    </source>
</evidence>
<feature type="transmembrane region" description="Helical" evidence="5">
    <location>
        <begin position="403"/>
        <end position="426"/>
    </location>
</feature>
<gene>
    <name evidence="7" type="ORF">FQY79_11060</name>
</gene>
<feature type="domain" description="Major facilitator superfamily (MFS) profile" evidence="6">
    <location>
        <begin position="20"/>
        <end position="461"/>
    </location>
</feature>
<dbReference type="Pfam" id="PF07690">
    <property type="entry name" value="MFS_1"/>
    <property type="match status" value="1"/>
</dbReference>
<evidence type="ECO:0000313" key="8">
    <source>
        <dbReference type="Proteomes" id="UP000315949"/>
    </source>
</evidence>
<dbReference type="Proteomes" id="UP000315949">
    <property type="component" value="Unassembled WGS sequence"/>
</dbReference>
<evidence type="ECO:0000256" key="4">
    <source>
        <dbReference type="ARBA" id="ARBA00023136"/>
    </source>
</evidence>
<keyword evidence="8" id="KW-1185">Reference proteome</keyword>
<dbReference type="OrthoDB" id="9812221at2"/>
<evidence type="ECO:0000313" key="7">
    <source>
        <dbReference type="EMBL" id="TWT18406.1"/>
    </source>
</evidence>
<protein>
    <submittedName>
        <fullName evidence="7">MFS transporter</fullName>
    </submittedName>
</protein>
<comment type="subcellular location">
    <subcellularLocation>
        <location evidence="1">Membrane</location>
        <topology evidence="1">Multi-pass membrane protein</topology>
    </subcellularLocation>
</comment>
<feature type="transmembrane region" description="Helical" evidence="5">
    <location>
        <begin position="143"/>
        <end position="161"/>
    </location>
</feature>
<keyword evidence="3 5" id="KW-1133">Transmembrane helix</keyword>
<keyword evidence="2 5" id="KW-0812">Transmembrane</keyword>
<feature type="transmembrane region" description="Helical" evidence="5">
    <location>
        <begin position="361"/>
        <end position="383"/>
    </location>
</feature>
<dbReference type="InterPro" id="IPR011701">
    <property type="entry name" value="MFS"/>
</dbReference>
<dbReference type="PROSITE" id="PS50850">
    <property type="entry name" value="MFS"/>
    <property type="match status" value="1"/>
</dbReference>
<feature type="transmembrane region" description="Helical" evidence="5">
    <location>
        <begin position="89"/>
        <end position="108"/>
    </location>
</feature>
<accession>A0A5C5TXB8</accession>
<organism evidence="7 8">
    <name type="scientific">Luteimonas wenzhouensis</name>
    <dbReference type="NCBI Taxonomy" id="2599615"/>
    <lineage>
        <taxon>Bacteria</taxon>
        <taxon>Pseudomonadati</taxon>
        <taxon>Pseudomonadota</taxon>
        <taxon>Gammaproteobacteria</taxon>
        <taxon>Lysobacterales</taxon>
        <taxon>Lysobacteraceae</taxon>
        <taxon>Luteimonas</taxon>
    </lineage>
</organism>
<feature type="transmembrane region" description="Helical" evidence="5">
    <location>
        <begin position="173"/>
        <end position="194"/>
    </location>
</feature>
<name>A0A5C5TXB8_9GAMM</name>
<reference evidence="7 8" key="1">
    <citation type="submission" date="2019-07" db="EMBL/GenBank/DDBJ databases">
        <title>Luteimonas sp. YD-1 nov., isolated from acidic soil.</title>
        <authorList>
            <person name="Zhou J."/>
        </authorList>
    </citation>
    <scope>NUCLEOTIDE SEQUENCE [LARGE SCALE GENOMIC DNA]</scope>
    <source>
        <strain evidence="7 8">YD-1</strain>
    </source>
</reference>
<dbReference type="EMBL" id="VOHE01000005">
    <property type="protein sequence ID" value="TWT18406.1"/>
    <property type="molecule type" value="Genomic_DNA"/>
</dbReference>
<dbReference type="GO" id="GO:0022857">
    <property type="term" value="F:transmembrane transporter activity"/>
    <property type="evidence" value="ECO:0007669"/>
    <property type="project" value="InterPro"/>
</dbReference>